<organism evidence="1 2">
    <name type="scientific">Limnovirga soli</name>
    <dbReference type="NCBI Taxonomy" id="2656915"/>
    <lineage>
        <taxon>Bacteria</taxon>
        <taxon>Pseudomonadati</taxon>
        <taxon>Bacteroidota</taxon>
        <taxon>Chitinophagia</taxon>
        <taxon>Chitinophagales</taxon>
        <taxon>Chitinophagaceae</taxon>
        <taxon>Limnovirga</taxon>
    </lineage>
</organism>
<proteinExistence type="predicted"/>
<name>A0A8J8FIA2_9BACT</name>
<keyword evidence="2" id="KW-1185">Reference proteome</keyword>
<evidence type="ECO:0000313" key="2">
    <source>
        <dbReference type="Proteomes" id="UP000598971"/>
    </source>
</evidence>
<accession>A0A8J8FIA2</accession>
<protein>
    <submittedName>
        <fullName evidence="1">Uncharacterized protein</fullName>
    </submittedName>
</protein>
<dbReference type="Proteomes" id="UP000598971">
    <property type="component" value="Unassembled WGS sequence"/>
</dbReference>
<dbReference type="EMBL" id="WHPF01000018">
    <property type="protein sequence ID" value="NNV57713.1"/>
    <property type="molecule type" value="Genomic_DNA"/>
</dbReference>
<evidence type="ECO:0000313" key="1">
    <source>
        <dbReference type="EMBL" id="NNV57713.1"/>
    </source>
</evidence>
<dbReference type="RefSeq" id="WP_171609664.1">
    <property type="nucleotide sequence ID" value="NZ_WHPF01000018.1"/>
</dbReference>
<dbReference type="AlphaFoldDB" id="A0A8J8FIA2"/>
<sequence>MANSTIEDLVLFMYNESNNSHRAAVELELQQSWALKEKYSVLKESARRINNMPLQSPRRQTINAIMQYAMQTAKITS</sequence>
<reference evidence="1" key="1">
    <citation type="submission" date="2019-10" db="EMBL/GenBank/DDBJ databases">
        <title>Draft genome sequence of Panacibacter sp. KCS-6.</title>
        <authorList>
            <person name="Yim K.J."/>
        </authorList>
    </citation>
    <scope>NUCLEOTIDE SEQUENCE</scope>
    <source>
        <strain evidence="1">KCS-6</strain>
    </source>
</reference>
<gene>
    <name evidence="1" type="ORF">GD597_19750</name>
</gene>
<comment type="caution">
    <text evidence="1">The sequence shown here is derived from an EMBL/GenBank/DDBJ whole genome shotgun (WGS) entry which is preliminary data.</text>
</comment>